<proteinExistence type="predicted"/>
<dbReference type="InterPro" id="IPR007197">
    <property type="entry name" value="rSAM"/>
</dbReference>
<dbReference type="GO" id="GO:0051536">
    <property type="term" value="F:iron-sulfur cluster binding"/>
    <property type="evidence" value="ECO:0007669"/>
    <property type="project" value="UniProtKB-KW"/>
</dbReference>
<name>A0AAQ3VW34_9ENTE</name>
<keyword evidence="3" id="KW-0479">Metal-binding</keyword>
<dbReference type="GO" id="GO:0046872">
    <property type="term" value="F:metal ion binding"/>
    <property type="evidence" value="ECO:0007669"/>
    <property type="project" value="UniProtKB-KW"/>
</dbReference>
<evidence type="ECO:0000256" key="4">
    <source>
        <dbReference type="ARBA" id="ARBA00023004"/>
    </source>
</evidence>
<dbReference type="SUPFAM" id="SSF102114">
    <property type="entry name" value="Radical SAM enzymes"/>
    <property type="match status" value="1"/>
</dbReference>
<dbReference type="InterPro" id="IPR013785">
    <property type="entry name" value="Aldolase_TIM"/>
</dbReference>
<dbReference type="SFLD" id="SFLDG01067">
    <property type="entry name" value="SPASM/twitch_domain_containing"/>
    <property type="match status" value="1"/>
</dbReference>
<dbReference type="CDD" id="cd01335">
    <property type="entry name" value="Radical_SAM"/>
    <property type="match status" value="1"/>
</dbReference>
<dbReference type="PANTHER" id="PTHR43273:SF8">
    <property type="entry name" value="RADICAL SAM DOMAIN PROTEIN"/>
    <property type="match status" value="1"/>
</dbReference>
<dbReference type="InterPro" id="IPR058240">
    <property type="entry name" value="rSAM_sf"/>
</dbReference>
<keyword evidence="2" id="KW-0949">S-adenosyl-L-methionine</keyword>
<evidence type="ECO:0000313" key="9">
    <source>
        <dbReference type="Proteomes" id="UP000195141"/>
    </source>
</evidence>
<evidence type="ECO:0000256" key="1">
    <source>
        <dbReference type="ARBA" id="ARBA00001966"/>
    </source>
</evidence>
<dbReference type="InterPro" id="IPR023867">
    <property type="entry name" value="Sulphatase_maturase_rSAM"/>
</dbReference>
<sequence>MRVHFIKRKQTHVAYFPDTYRFFSINDTAESLIQSICDEKEFEEVEDIHISKGEYLNFKEQIEGYSKKNPSKLDSKLENQSPIISEKVLSRLAINITNSCNLECKYCYANGGNYHSDEHIMKEETLKTTLDKFFSYYDYIQNIQLFGGEPLMSIRNMEIVCDYVKKINNTQDRKTSIGLVTNGTLINKKFIDLVKKHDLFVTVSFDGHRLVNDINRIYSNGRGTSQVIIDKVSYLKNETNQPGTIEVTYNKSHTDNNVTVKECVDTCNKLFGDIPIHLVPAGGTPEDNFVLDSNTHLIDSVDDIFDEWDDGMTSYSLINRIVQALVSKQGNDGYICDAGIGTLSVGADGGIYPCFMFTDNKDHLLGDINDEALLSSKKAYNILTNLEKFNNKKKNPKCQSCFMNTMCNGCLGLNELNSGQIDKLSETDCDMHKKMAEHIIVRLTENMEKANV</sequence>
<evidence type="ECO:0008006" key="10">
    <source>
        <dbReference type="Google" id="ProtNLM"/>
    </source>
</evidence>
<dbReference type="SFLD" id="SFLDG01384">
    <property type="entry name" value="thioether_bond_formation_requi"/>
    <property type="match status" value="1"/>
</dbReference>
<dbReference type="Pfam" id="PF13186">
    <property type="entry name" value="SPASM"/>
    <property type="match status" value="1"/>
</dbReference>
<dbReference type="AlphaFoldDB" id="A0AAQ3VW34"/>
<evidence type="ECO:0000256" key="2">
    <source>
        <dbReference type="ARBA" id="ARBA00022691"/>
    </source>
</evidence>
<evidence type="ECO:0000313" key="8">
    <source>
        <dbReference type="EMBL" id="WYJ90515.1"/>
    </source>
</evidence>
<dbReference type="Proteomes" id="UP000195141">
    <property type="component" value="Chromosome"/>
</dbReference>
<evidence type="ECO:0000259" key="7">
    <source>
        <dbReference type="Pfam" id="PF13186"/>
    </source>
</evidence>
<gene>
    <name evidence="8" type="ORF">A5888_002272</name>
</gene>
<feature type="domain" description="4Fe4S-binding SPASM" evidence="7">
    <location>
        <begin position="336"/>
        <end position="401"/>
    </location>
</feature>
<dbReference type="RefSeq" id="WP_339101622.1">
    <property type="nucleotide sequence ID" value="NZ_CP147247.1"/>
</dbReference>
<evidence type="ECO:0000256" key="5">
    <source>
        <dbReference type="ARBA" id="ARBA00023014"/>
    </source>
</evidence>
<comment type="cofactor">
    <cofactor evidence="1">
        <name>[4Fe-4S] cluster</name>
        <dbReference type="ChEBI" id="CHEBI:49883"/>
    </cofactor>
</comment>
<dbReference type="InterPro" id="IPR023885">
    <property type="entry name" value="4Fe4S-binding_SPASM_dom"/>
</dbReference>
<feature type="domain" description="Radical SAM core" evidence="6">
    <location>
        <begin position="94"/>
        <end position="238"/>
    </location>
</feature>
<dbReference type="SFLD" id="SFLDS00029">
    <property type="entry name" value="Radical_SAM"/>
    <property type="match status" value="1"/>
</dbReference>
<keyword evidence="4" id="KW-0408">Iron</keyword>
<dbReference type="GO" id="GO:0016491">
    <property type="term" value="F:oxidoreductase activity"/>
    <property type="evidence" value="ECO:0007669"/>
    <property type="project" value="InterPro"/>
</dbReference>
<reference evidence="8" key="2">
    <citation type="submission" date="2024-03" db="EMBL/GenBank/DDBJ databases">
        <title>The Genome Sequence of Enterococcus sp. DIV0242b.</title>
        <authorList>
            <consortium name="The Broad Institute Genomics Platform"/>
            <consortium name="The Broad Institute Microbial Omics Core"/>
            <consortium name="The Broad Institute Genomic Center for Infectious Diseases"/>
            <person name="Earl A."/>
            <person name="Manson A."/>
            <person name="Gilmore M."/>
            <person name="Schwartman J."/>
            <person name="Shea T."/>
            <person name="Abouelleil A."/>
            <person name="Cao P."/>
            <person name="Chapman S."/>
            <person name="Cusick C."/>
            <person name="Young S."/>
            <person name="Neafsey D."/>
            <person name="Nusbaum C."/>
            <person name="Birren B."/>
        </authorList>
    </citation>
    <scope>NUCLEOTIDE SEQUENCE</scope>
    <source>
        <strain evidence="8">9E7_DIV0242</strain>
    </source>
</reference>
<evidence type="ECO:0000259" key="6">
    <source>
        <dbReference type="Pfam" id="PF04055"/>
    </source>
</evidence>
<reference evidence="8" key="1">
    <citation type="submission" date="2017-05" db="EMBL/GenBank/DDBJ databases">
        <authorList>
            <consortium name="The Broad Institute Genomics Platform"/>
            <consortium name="The Broad Institute Genomic Center for Infectious Diseases"/>
            <person name="Earl A."/>
            <person name="Manson A."/>
            <person name="Schwartman J."/>
            <person name="Gilmore M."/>
            <person name="Abouelleil A."/>
            <person name="Cao P."/>
            <person name="Chapman S."/>
            <person name="Cusick C."/>
            <person name="Shea T."/>
            <person name="Young S."/>
            <person name="Neafsey D."/>
            <person name="Nusbaum C."/>
            <person name="Birren B."/>
        </authorList>
    </citation>
    <scope>NUCLEOTIDE SEQUENCE</scope>
    <source>
        <strain evidence="8">9E7_DIV0242</strain>
    </source>
</reference>
<organism evidence="8 9">
    <name type="scientific">Candidatus Enterococcus clewellii</name>
    <dbReference type="NCBI Taxonomy" id="1834193"/>
    <lineage>
        <taxon>Bacteria</taxon>
        <taxon>Bacillati</taxon>
        <taxon>Bacillota</taxon>
        <taxon>Bacilli</taxon>
        <taxon>Lactobacillales</taxon>
        <taxon>Enterococcaceae</taxon>
        <taxon>Enterococcus</taxon>
    </lineage>
</organism>
<dbReference type="Pfam" id="PF04055">
    <property type="entry name" value="Radical_SAM"/>
    <property type="match status" value="1"/>
</dbReference>
<protein>
    <recommendedName>
        <fullName evidence="10">Radical SAM core domain-containing protein</fullName>
    </recommendedName>
</protein>
<keyword evidence="9" id="KW-1185">Reference proteome</keyword>
<dbReference type="SFLD" id="SFLDG01386">
    <property type="entry name" value="main_SPASM_domain-containing"/>
    <property type="match status" value="1"/>
</dbReference>
<evidence type="ECO:0000256" key="3">
    <source>
        <dbReference type="ARBA" id="ARBA00022723"/>
    </source>
</evidence>
<dbReference type="NCBIfam" id="TIGR04085">
    <property type="entry name" value="rSAM_more_4Fe4S"/>
    <property type="match status" value="1"/>
</dbReference>
<accession>A0AAQ3VW34</accession>
<dbReference type="Gene3D" id="3.20.20.70">
    <property type="entry name" value="Aldolase class I"/>
    <property type="match status" value="1"/>
</dbReference>
<keyword evidence="5" id="KW-0411">Iron-sulfur</keyword>
<dbReference type="EMBL" id="CP147247">
    <property type="protein sequence ID" value="WYJ90515.1"/>
    <property type="molecule type" value="Genomic_DNA"/>
</dbReference>
<dbReference type="PANTHER" id="PTHR43273">
    <property type="entry name" value="ANAEROBIC SULFATASE-MATURATING ENZYME HOMOLOG ASLB-RELATED"/>
    <property type="match status" value="1"/>
</dbReference>